<comment type="subcellular location">
    <subcellularLocation>
        <location evidence="5">Cytoplasm</location>
    </subcellularLocation>
</comment>
<evidence type="ECO:0000256" key="1">
    <source>
        <dbReference type="ARBA" id="ARBA00001946"/>
    </source>
</evidence>
<dbReference type="Proteomes" id="UP001059617">
    <property type="component" value="Chromosome"/>
</dbReference>
<reference evidence="6" key="2">
    <citation type="submission" date="2022-09" db="EMBL/GenBank/DDBJ databases">
        <title>Biosynthetic gene clusters of Dactylosporangioum fulvum.</title>
        <authorList>
            <person name="Caradec T."/>
        </authorList>
    </citation>
    <scope>NUCLEOTIDE SEQUENCE</scope>
    <source>
        <strain evidence="6">NRRL B-16292</strain>
    </source>
</reference>
<dbReference type="EC" id="3.6.1.1" evidence="5"/>
<proteinExistence type="inferred from homology"/>
<evidence type="ECO:0000313" key="6">
    <source>
        <dbReference type="EMBL" id="UWP86778.1"/>
    </source>
</evidence>
<dbReference type="SUPFAM" id="SSF50324">
    <property type="entry name" value="Inorganic pyrophosphatase"/>
    <property type="match status" value="1"/>
</dbReference>
<dbReference type="Pfam" id="PF00719">
    <property type="entry name" value="Pyrophosphatase"/>
    <property type="match status" value="1"/>
</dbReference>
<feature type="binding site" evidence="5">
    <location>
        <position position="84"/>
    </location>
    <ligand>
        <name>Mg(2+)</name>
        <dbReference type="ChEBI" id="CHEBI:18420"/>
        <label>3</label>
    </ligand>
</feature>
<comment type="function">
    <text evidence="5">Catalyzes the hydrolysis of inorganic pyrophosphate (PPi) forming two phosphate ions.</text>
</comment>
<organism evidence="6 7">
    <name type="scientific">Dactylosporangium fulvum</name>
    <dbReference type="NCBI Taxonomy" id="53359"/>
    <lineage>
        <taxon>Bacteria</taxon>
        <taxon>Bacillati</taxon>
        <taxon>Actinomycetota</taxon>
        <taxon>Actinomycetes</taxon>
        <taxon>Micromonosporales</taxon>
        <taxon>Micromonosporaceae</taxon>
        <taxon>Dactylosporangium</taxon>
    </lineage>
</organism>
<dbReference type="HAMAP" id="MF_00209">
    <property type="entry name" value="Inorganic_PPase"/>
    <property type="match status" value="1"/>
</dbReference>
<dbReference type="InterPro" id="IPR008162">
    <property type="entry name" value="Pyrophosphatase"/>
</dbReference>
<protein>
    <recommendedName>
        <fullName evidence="5">Inorganic pyrophosphatase</fullName>
        <ecNumber evidence="5">3.6.1.1</ecNumber>
    </recommendedName>
    <alternativeName>
        <fullName evidence="5">Pyrophosphate phospho-hydrolase</fullName>
        <shortName evidence="5">PPase</shortName>
    </alternativeName>
</protein>
<comment type="similarity">
    <text evidence="5">Belongs to the PPase family.</text>
</comment>
<keyword evidence="4 5" id="KW-0460">Magnesium</keyword>
<dbReference type="CDD" id="cd00412">
    <property type="entry name" value="pyrophosphatase"/>
    <property type="match status" value="1"/>
</dbReference>
<evidence type="ECO:0000256" key="5">
    <source>
        <dbReference type="HAMAP-Rule" id="MF_00209"/>
    </source>
</evidence>
<feature type="binding site" evidence="5">
    <location>
        <position position="126"/>
    </location>
    <ligand>
        <name>substrate</name>
    </ligand>
</feature>
<feature type="active site" description="Proton acceptor" evidence="5">
    <location>
        <position position="89"/>
    </location>
</feature>
<dbReference type="EMBL" id="CP073720">
    <property type="protein sequence ID" value="UWP86778.1"/>
    <property type="molecule type" value="Genomic_DNA"/>
</dbReference>
<keyword evidence="2 5" id="KW-0479">Metal-binding</keyword>
<feature type="binding site" evidence="5">
    <location>
        <position position="16"/>
    </location>
    <ligand>
        <name>substrate</name>
    </ligand>
</feature>
<dbReference type="InterPro" id="IPR036649">
    <property type="entry name" value="Pyrophosphatase_sf"/>
</dbReference>
<evidence type="ECO:0000313" key="7">
    <source>
        <dbReference type="Proteomes" id="UP001059617"/>
    </source>
</evidence>
<evidence type="ECO:0000256" key="4">
    <source>
        <dbReference type="ARBA" id="ARBA00022842"/>
    </source>
</evidence>
<reference evidence="6" key="1">
    <citation type="submission" date="2021-04" db="EMBL/GenBank/DDBJ databases">
        <authorList>
            <person name="Hartkoorn R.C."/>
            <person name="Beaudoing E."/>
            <person name="Hot D."/>
        </authorList>
    </citation>
    <scope>NUCLEOTIDE SEQUENCE</scope>
    <source>
        <strain evidence="6">NRRL B-16292</strain>
    </source>
</reference>
<feature type="binding site" evidence="5">
    <location>
        <position position="52"/>
    </location>
    <ligand>
        <name>Mg(2+)</name>
        <dbReference type="ChEBI" id="CHEBI:18420"/>
        <label>1</label>
    </ligand>
</feature>
<feature type="binding site" evidence="5">
    <location>
        <position position="57"/>
    </location>
    <ligand>
        <name>Mg(2+)</name>
        <dbReference type="ChEBI" id="CHEBI:18420"/>
        <label>1</label>
    </ligand>
</feature>
<gene>
    <name evidence="5" type="primary">ppa</name>
    <name evidence="6" type="ORF">Dfulv_22060</name>
</gene>
<feature type="binding site" evidence="5">
    <location>
        <position position="89"/>
    </location>
    <ligand>
        <name>Mg(2+)</name>
        <dbReference type="ChEBI" id="CHEBI:18420"/>
        <label>3</label>
    </ligand>
</feature>
<keyword evidence="5" id="KW-0963">Cytoplasm</keyword>
<accession>A0ABY5W9S9</accession>
<evidence type="ECO:0000256" key="3">
    <source>
        <dbReference type="ARBA" id="ARBA00022801"/>
    </source>
</evidence>
<feature type="binding site" evidence="5">
    <location>
        <position position="8"/>
    </location>
    <ligand>
        <name>Mg(2+)</name>
        <dbReference type="ChEBI" id="CHEBI:18420"/>
        <label>2</label>
    </ligand>
</feature>
<feature type="binding site" evidence="5">
    <location>
        <position position="57"/>
    </location>
    <ligand>
        <name>Mg(2+)</name>
        <dbReference type="ChEBI" id="CHEBI:18420"/>
        <label>2</label>
    </ligand>
</feature>
<name>A0ABY5W9S9_9ACTN</name>
<feature type="binding site" evidence="5">
    <location>
        <position position="42"/>
    </location>
    <ligand>
        <name>substrate</name>
    </ligand>
</feature>
<comment type="cofactor">
    <cofactor evidence="1 5">
        <name>Mg(2+)</name>
        <dbReference type="ChEBI" id="CHEBI:18420"/>
    </cofactor>
</comment>
<dbReference type="PANTHER" id="PTHR10286">
    <property type="entry name" value="INORGANIC PYROPHOSPHATASE"/>
    <property type="match status" value="1"/>
</dbReference>
<keyword evidence="3 5" id="KW-0378">Hydrolase</keyword>
<keyword evidence="7" id="KW-1185">Reference proteome</keyword>
<dbReference type="Gene3D" id="3.90.80.10">
    <property type="entry name" value="Inorganic pyrophosphatase"/>
    <property type="match status" value="1"/>
</dbReference>
<feature type="binding site" evidence="5">
    <location>
        <position position="30"/>
    </location>
    <ligand>
        <name>substrate</name>
    </ligand>
</feature>
<feature type="binding site" evidence="5">
    <location>
        <position position="89"/>
    </location>
    <ligand>
        <name>Mg(2+)</name>
        <dbReference type="ChEBI" id="CHEBI:18420"/>
        <label>1</label>
    </ligand>
</feature>
<comment type="subunit">
    <text evidence="5">Homohexamer.</text>
</comment>
<evidence type="ECO:0000256" key="2">
    <source>
        <dbReference type="ARBA" id="ARBA00022723"/>
    </source>
</evidence>
<comment type="catalytic activity">
    <reaction evidence="5">
        <text>diphosphate + H2O = 2 phosphate + H(+)</text>
        <dbReference type="Rhea" id="RHEA:24576"/>
        <dbReference type="ChEBI" id="CHEBI:15377"/>
        <dbReference type="ChEBI" id="CHEBI:15378"/>
        <dbReference type="ChEBI" id="CHEBI:33019"/>
        <dbReference type="ChEBI" id="CHEBI:43474"/>
        <dbReference type="EC" id="3.6.1.1"/>
    </reaction>
</comment>
<sequence length="175" mass="19850">MEFDVIIEIPKGTRNKYEMDHQTGRIRLDRTLFTATQYPADYGFIEHTLGEDTDPLDALVMVQEPTFPGCLIRCRAIGMFRMHDEKGPDPKVLCVPTADPRLGHLGDITDLEHFYKLEIEHFFQIYKDLEPGKSIDVGRRTWADRAEAEAEIKRSQERARASLPVGSATGRVAGC</sequence>
<dbReference type="RefSeq" id="WP_259866293.1">
    <property type="nucleotide sequence ID" value="NZ_BAAAST010000004.1"/>
</dbReference>